<sequence>MTAAHPIDRADVAELRERIRGAVHRPVDHGYPTVGFNVAVDRRPWAVIDAHDAGDVVAAVGFAGANDMTVAVHATGHGAVTVDGTSLLVRTSGMTAIEIDPRERTARVGAGVRWQQVLEAAAPHGLAPLCGSAPSVGVIGFLTGGGIGPLVRAVGCSSDHVREFEVVTGDGRLVHASPSENAELFWGLRGGKATLGVVTEAVIDLLPIATLYAGAMYFDAADAEVVLRRWRAWTDTLPDDADTSVAVMRLPDLPGVPAPLAGRTTVAVRYAALTTPERAEAVLAPIRAAADPILDTVGTMPYAAIGAVHADPVDPMPVVEGGVLLRDLSDGVVDEILRHAGPDVRTGLAVVEIRLLGGRFAQAPRVDSAVCHRDAVAHLYAVGVLAPEAADIAAGQVSALVASMADYSDGRRLPNFSASSDQAVIAACYDEETRSWLSALAVRFDRRGVLRAGQVVR</sequence>
<evidence type="ECO:0000256" key="4">
    <source>
        <dbReference type="ARBA" id="ARBA00022827"/>
    </source>
</evidence>
<dbReference type="GO" id="GO:0071949">
    <property type="term" value="F:FAD binding"/>
    <property type="evidence" value="ECO:0007669"/>
    <property type="project" value="InterPro"/>
</dbReference>
<dbReference type="PROSITE" id="PS51387">
    <property type="entry name" value="FAD_PCMH"/>
    <property type="match status" value="1"/>
</dbReference>
<evidence type="ECO:0000313" key="8">
    <source>
        <dbReference type="Proteomes" id="UP000551501"/>
    </source>
</evidence>
<comment type="caution">
    <text evidence="7">The sequence shown here is derived from an EMBL/GenBank/DDBJ whole genome shotgun (WGS) entry which is preliminary data.</text>
</comment>
<dbReference type="PANTHER" id="PTHR42973">
    <property type="entry name" value="BINDING OXIDOREDUCTASE, PUTATIVE (AFU_ORTHOLOGUE AFUA_1G17690)-RELATED"/>
    <property type="match status" value="1"/>
</dbReference>
<dbReference type="SUPFAM" id="SSF56176">
    <property type="entry name" value="FAD-binding/transporter-associated domain-like"/>
    <property type="match status" value="1"/>
</dbReference>
<evidence type="ECO:0000256" key="5">
    <source>
        <dbReference type="ARBA" id="ARBA00023002"/>
    </source>
</evidence>
<dbReference type="PROSITE" id="PS00862">
    <property type="entry name" value="OX2_COVAL_FAD"/>
    <property type="match status" value="1"/>
</dbReference>
<keyword evidence="3" id="KW-0285">Flavoprotein</keyword>
<comment type="cofactor">
    <cofactor evidence="1">
        <name>FAD</name>
        <dbReference type="ChEBI" id="CHEBI:57692"/>
    </cofactor>
</comment>
<gene>
    <name evidence="7" type="ORF">BKA16_003720</name>
</gene>
<name>A0A840F3Y3_9ACTN</name>
<dbReference type="InterPro" id="IPR050416">
    <property type="entry name" value="FAD-linked_Oxidoreductase"/>
</dbReference>
<keyword evidence="4" id="KW-0274">FAD</keyword>
<accession>A0A840F3Y3</accession>
<evidence type="ECO:0000256" key="1">
    <source>
        <dbReference type="ARBA" id="ARBA00001974"/>
    </source>
</evidence>
<dbReference type="InterPro" id="IPR036318">
    <property type="entry name" value="FAD-bd_PCMH-like_sf"/>
</dbReference>
<dbReference type="AlphaFoldDB" id="A0A840F3Y3"/>
<dbReference type="InterPro" id="IPR016169">
    <property type="entry name" value="FAD-bd_PCMH_sub2"/>
</dbReference>
<dbReference type="Gene3D" id="3.30.43.10">
    <property type="entry name" value="Uridine Diphospho-n-acetylenolpyruvylglucosamine Reductase, domain 2"/>
    <property type="match status" value="1"/>
</dbReference>
<protein>
    <recommendedName>
        <fullName evidence="6">FAD-binding PCMH-type domain-containing protein</fullName>
    </recommendedName>
</protein>
<feature type="domain" description="FAD-binding PCMH-type" evidence="6">
    <location>
        <begin position="40"/>
        <end position="208"/>
    </location>
</feature>
<dbReference type="InterPro" id="IPR016166">
    <property type="entry name" value="FAD-bd_PCMH"/>
</dbReference>
<keyword evidence="8" id="KW-1185">Reference proteome</keyword>
<dbReference type="InterPro" id="IPR006093">
    <property type="entry name" value="Oxy_OxRdtase_FAD_BS"/>
</dbReference>
<evidence type="ECO:0000256" key="2">
    <source>
        <dbReference type="ARBA" id="ARBA00005466"/>
    </source>
</evidence>
<evidence type="ECO:0000313" key="7">
    <source>
        <dbReference type="EMBL" id="MBB4137168.1"/>
    </source>
</evidence>
<keyword evidence="5" id="KW-0560">Oxidoreductase</keyword>
<organism evidence="7 8">
    <name type="scientific">Gordonia humi</name>
    <dbReference type="NCBI Taxonomy" id="686429"/>
    <lineage>
        <taxon>Bacteria</taxon>
        <taxon>Bacillati</taxon>
        <taxon>Actinomycetota</taxon>
        <taxon>Actinomycetes</taxon>
        <taxon>Mycobacteriales</taxon>
        <taxon>Gordoniaceae</taxon>
        <taxon>Gordonia</taxon>
    </lineage>
</organism>
<dbReference type="GO" id="GO:0016491">
    <property type="term" value="F:oxidoreductase activity"/>
    <property type="evidence" value="ECO:0007669"/>
    <property type="project" value="UniProtKB-KW"/>
</dbReference>
<dbReference type="Gene3D" id="3.30.465.10">
    <property type="match status" value="1"/>
</dbReference>
<dbReference type="Gene3D" id="3.40.462.20">
    <property type="match status" value="1"/>
</dbReference>
<proteinExistence type="inferred from homology"/>
<dbReference type="InterPro" id="IPR006094">
    <property type="entry name" value="Oxid_FAD_bind_N"/>
</dbReference>
<evidence type="ECO:0000259" key="6">
    <source>
        <dbReference type="PROSITE" id="PS51387"/>
    </source>
</evidence>
<dbReference type="EMBL" id="JACIFP010000001">
    <property type="protein sequence ID" value="MBB4137168.1"/>
    <property type="molecule type" value="Genomic_DNA"/>
</dbReference>
<comment type="similarity">
    <text evidence="2">Belongs to the oxygen-dependent FAD-linked oxidoreductase family.</text>
</comment>
<dbReference type="RefSeq" id="WP_183372058.1">
    <property type="nucleotide sequence ID" value="NZ_BAABHL010000126.1"/>
</dbReference>
<dbReference type="InterPro" id="IPR016167">
    <property type="entry name" value="FAD-bd_PCMH_sub1"/>
</dbReference>
<dbReference type="PANTHER" id="PTHR42973:SF39">
    <property type="entry name" value="FAD-BINDING PCMH-TYPE DOMAIN-CONTAINING PROTEIN"/>
    <property type="match status" value="1"/>
</dbReference>
<reference evidence="7 8" key="1">
    <citation type="submission" date="2020-08" db="EMBL/GenBank/DDBJ databases">
        <title>Sequencing the genomes of 1000 actinobacteria strains.</title>
        <authorList>
            <person name="Klenk H.-P."/>
        </authorList>
    </citation>
    <scope>NUCLEOTIDE SEQUENCE [LARGE SCALE GENOMIC DNA]</scope>
    <source>
        <strain evidence="7 8">DSM 45298</strain>
    </source>
</reference>
<evidence type="ECO:0000256" key="3">
    <source>
        <dbReference type="ARBA" id="ARBA00022630"/>
    </source>
</evidence>
<dbReference type="Pfam" id="PF01565">
    <property type="entry name" value="FAD_binding_4"/>
    <property type="match status" value="1"/>
</dbReference>
<dbReference type="Proteomes" id="UP000551501">
    <property type="component" value="Unassembled WGS sequence"/>
</dbReference>